<evidence type="ECO:0000256" key="1">
    <source>
        <dbReference type="ARBA" id="ARBA00022741"/>
    </source>
</evidence>
<dbReference type="InterPro" id="IPR011990">
    <property type="entry name" value="TPR-like_helical_dom_sf"/>
</dbReference>
<dbReference type="KEGG" id="sarm:DVA86_04830"/>
<evidence type="ECO:0000259" key="3">
    <source>
        <dbReference type="PROSITE" id="PS50043"/>
    </source>
</evidence>
<evidence type="ECO:0000256" key="2">
    <source>
        <dbReference type="ARBA" id="ARBA00022840"/>
    </source>
</evidence>
<sequence>MGAFTAPAAPTVPPAPSLVGRSALLATVESRLAAYGSVVLTGPSGIGKTAVLEAAGAAASARGELVLRVAGAETDRWIPYSGLADLLDQIPAAPLAALPEPQRTALHGVLLRDRETTATGQGRSVCRLAWRGLLAECAATAPVLILVDDAQWLDTATVDATRYAARRLAARGVRVVVAGRWPPCPGARESAGPSWSPTPTAVELAVPPLAPDALAELLERYGLPARIANKLHADSGGNPYLALALGGAFTDRIPRHWRPAPVPQRVHALISERLSTLTAGTRETLLMAALATRPTAGLLVRAGRTEAEHDVRQAAAAGLLVTEGSQLRFTPPAVGTVLAEHADAAHRSRVHTALAAVVPDAAGRIRHRALAQSGPDAELARSLVTAAEAASRQGSHRMAAELYLLAADRTPAEPDAQRLEWLVAAAEAGASAALPGLVHRAADAVLAADSPKAQRVRVRLALIDLSGQGLAEMDEILAAALVDAEGDTGLTALVRLRAAWFALVAGRPEDSDREAERAQRYARAVGDTATEAMALTNRAMTARMRGRDDHGRFLEQALRLPDPPLSGWLHMAPRFFAARFAVFDDRLEDAREELLRMLALVERGSGEEVVHVLRGLSEVSVRMGRCREALDFADRAVRIAEEASLSPGPGWYNAAVAELAGGTIARATTYAERGLRASEQEHDAIFRCRHLHVLGQARLRSGDVRGAVEALERVRDTERAQGVCSPKTYRWHGDLASALAAFGAPDRAEEVIRAARAAVGDPARGGAVTAQLDRAEAAVHAARGEPDAALELLRGAGRRFTELGQPLEVGHCLLEAARVERRRRRHAPARAAADEALALFTRCGARAWADQAGRGLAGLEQPGEVRVFPALTASEERIAVLVGEGATNQEVASRMFLSVKTIEASLTRIYRKLGVRSRTQLSTCLRHASNTAPGHPDG</sequence>
<dbReference type="GO" id="GO:0005524">
    <property type="term" value="F:ATP binding"/>
    <property type="evidence" value="ECO:0007669"/>
    <property type="project" value="UniProtKB-KW"/>
</dbReference>
<dbReference type="InterPro" id="IPR027417">
    <property type="entry name" value="P-loop_NTPase"/>
</dbReference>
<dbReference type="AlphaFoldDB" id="A0A345XKB0"/>
<reference evidence="4 5" key="1">
    <citation type="submission" date="2018-07" db="EMBL/GenBank/DDBJ databases">
        <title>Draft genome of the type strain Streptomyces armeniacus ATCC 15676.</title>
        <authorList>
            <person name="Labana P."/>
            <person name="Gosse J.T."/>
            <person name="Boddy C.N."/>
        </authorList>
    </citation>
    <scope>NUCLEOTIDE SEQUENCE [LARGE SCALE GENOMIC DNA]</scope>
    <source>
        <strain evidence="4 5">ATCC 15676</strain>
    </source>
</reference>
<dbReference type="PANTHER" id="PTHR16305:SF35">
    <property type="entry name" value="TRANSCRIPTIONAL ACTIVATOR DOMAIN"/>
    <property type="match status" value="1"/>
</dbReference>
<feature type="domain" description="HTH luxR-type" evidence="3">
    <location>
        <begin position="864"/>
        <end position="929"/>
    </location>
</feature>
<dbReference type="PROSITE" id="PS50043">
    <property type="entry name" value="HTH_LUXR_2"/>
    <property type="match status" value="1"/>
</dbReference>
<dbReference type="InterPro" id="IPR016032">
    <property type="entry name" value="Sig_transdc_resp-reg_C-effctor"/>
</dbReference>
<name>A0A345XKB0_9ACTN</name>
<dbReference type="SUPFAM" id="SSF46894">
    <property type="entry name" value="C-terminal effector domain of the bipartite response regulators"/>
    <property type="match status" value="1"/>
</dbReference>
<dbReference type="Pfam" id="PF00196">
    <property type="entry name" value="GerE"/>
    <property type="match status" value="1"/>
</dbReference>
<organism evidence="4 5">
    <name type="scientific">Streptomyces armeniacus</name>
    <dbReference type="NCBI Taxonomy" id="83291"/>
    <lineage>
        <taxon>Bacteria</taxon>
        <taxon>Bacillati</taxon>
        <taxon>Actinomycetota</taxon>
        <taxon>Actinomycetes</taxon>
        <taxon>Kitasatosporales</taxon>
        <taxon>Streptomycetaceae</taxon>
        <taxon>Streptomyces</taxon>
    </lineage>
</organism>
<dbReference type="Proteomes" id="UP000254425">
    <property type="component" value="Chromosome"/>
</dbReference>
<keyword evidence="1" id="KW-0547">Nucleotide-binding</keyword>
<dbReference type="InterPro" id="IPR000792">
    <property type="entry name" value="Tscrpt_reg_LuxR_C"/>
</dbReference>
<keyword evidence="5" id="KW-1185">Reference proteome</keyword>
<dbReference type="SUPFAM" id="SSF48452">
    <property type="entry name" value="TPR-like"/>
    <property type="match status" value="1"/>
</dbReference>
<dbReference type="GO" id="GO:0006355">
    <property type="term" value="P:regulation of DNA-templated transcription"/>
    <property type="evidence" value="ECO:0007669"/>
    <property type="project" value="InterPro"/>
</dbReference>
<dbReference type="GO" id="GO:0004016">
    <property type="term" value="F:adenylate cyclase activity"/>
    <property type="evidence" value="ECO:0007669"/>
    <property type="project" value="TreeGrafter"/>
</dbReference>
<dbReference type="SUPFAM" id="SSF52540">
    <property type="entry name" value="P-loop containing nucleoside triphosphate hydrolases"/>
    <property type="match status" value="1"/>
</dbReference>
<dbReference type="EMBL" id="CP031320">
    <property type="protein sequence ID" value="AXK32076.1"/>
    <property type="molecule type" value="Genomic_DNA"/>
</dbReference>
<accession>A0A345XKB0</accession>
<dbReference type="Pfam" id="PF13191">
    <property type="entry name" value="AAA_16"/>
    <property type="match status" value="1"/>
</dbReference>
<dbReference type="SMART" id="SM00421">
    <property type="entry name" value="HTH_LUXR"/>
    <property type="match status" value="1"/>
</dbReference>
<dbReference type="InterPro" id="IPR041664">
    <property type="entry name" value="AAA_16"/>
</dbReference>
<dbReference type="GO" id="GO:0005737">
    <property type="term" value="C:cytoplasm"/>
    <property type="evidence" value="ECO:0007669"/>
    <property type="project" value="TreeGrafter"/>
</dbReference>
<protein>
    <submittedName>
        <fullName evidence="4">Helix-turn-helix transcriptional regulator</fullName>
    </submittedName>
</protein>
<dbReference type="PANTHER" id="PTHR16305">
    <property type="entry name" value="TESTICULAR SOLUBLE ADENYLYL CYCLASE"/>
    <property type="match status" value="1"/>
</dbReference>
<dbReference type="Gene3D" id="1.10.10.10">
    <property type="entry name" value="Winged helix-like DNA-binding domain superfamily/Winged helix DNA-binding domain"/>
    <property type="match status" value="1"/>
</dbReference>
<evidence type="ECO:0000313" key="4">
    <source>
        <dbReference type="EMBL" id="AXK32076.1"/>
    </source>
</evidence>
<dbReference type="PRINTS" id="PR00038">
    <property type="entry name" value="HTHLUXR"/>
</dbReference>
<proteinExistence type="predicted"/>
<dbReference type="InterPro" id="IPR036388">
    <property type="entry name" value="WH-like_DNA-bd_sf"/>
</dbReference>
<dbReference type="CDD" id="cd06170">
    <property type="entry name" value="LuxR_C_like"/>
    <property type="match status" value="1"/>
</dbReference>
<evidence type="ECO:0000313" key="5">
    <source>
        <dbReference type="Proteomes" id="UP000254425"/>
    </source>
</evidence>
<dbReference type="PROSITE" id="PS00622">
    <property type="entry name" value="HTH_LUXR_1"/>
    <property type="match status" value="1"/>
</dbReference>
<keyword evidence="2" id="KW-0067">ATP-binding</keyword>
<dbReference type="Gene3D" id="1.25.40.10">
    <property type="entry name" value="Tetratricopeptide repeat domain"/>
    <property type="match status" value="1"/>
</dbReference>
<dbReference type="RefSeq" id="WP_208876068.1">
    <property type="nucleotide sequence ID" value="NZ_CP031320.1"/>
</dbReference>
<dbReference type="GO" id="GO:0003677">
    <property type="term" value="F:DNA binding"/>
    <property type="evidence" value="ECO:0007669"/>
    <property type="project" value="InterPro"/>
</dbReference>
<gene>
    <name evidence="4" type="ORF">DVA86_04830</name>
</gene>